<keyword evidence="2" id="KW-1185">Reference proteome</keyword>
<comment type="caution">
    <text evidence="1">The sequence shown here is derived from an EMBL/GenBank/DDBJ whole genome shotgun (WGS) entry which is preliminary data.</text>
</comment>
<accession>A0A5M4F9P3</accession>
<dbReference type="AlphaFoldDB" id="A0A5M4F9P3"/>
<gene>
    <name evidence="1" type="ORF">ESP70_013120</name>
</gene>
<evidence type="ECO:0000313" key="1">
    <source>
        <dbReference type="EMBL" id="KAA1395113.1"/>
    </source>
</evidence>
<sequence length="192" mass="21711">MRAGEITGAVAAHVRASDANHPSILVPEVRIEPSNVRIDLLMIGRTLSGWEIKSDFDRLIRLPRQVTGYNSVLEYANLVVGTKHLEVAGDLIPDWWALWLARPAGPGFKITCRRAGRLNPTIDPLAVARFLSRWEVTQELNARGERGLSHLEVRELRALLVEKVGPRELLRIARSRMVQRQDWSSRALVQSW</sequence>
<protein>
    <submittedName>
        <fullName evidence="1">Sce7726 family protein</fullName>
    </submittedName>
</protein>
<evidence type="ECO:0000313" key="2">
    <source>
        <dbReference type="Proteomes" id="UP000380867"/>
    </source>
</evidence>
<reference evidence="1" key="1">
    <citation type="submission" date="2019-09" db="EMBL/GenBank/DDBJ databases">
        <authorList>
            <person name="Li J."/>
        </authorList>
    </citation>
    <scope>NUCLEOTIDE SEQUENCE [LARGE SCALE GENOMIC DNA]</scope>
    <source>
        <strain evidence="1">JCM 14732</strain>
    </source>
</reference>
<dbReference type="OrthoDB" id="3358108at2"/>
<dbReference type="EMBL" id="SDPQ02000003">
    <property type="protein sequence ID" value="KAA1395113.1"/>
    <property type="molecule type" value="Genomic_DNA"/>
</dbReference>
<proteinExistence type="predicted"/>
<dbReference type="RefSeq" id="WP_149689784.1">
    <property type="nucleotide sequence ID" value="NZ_SDPQ02000003.1"/>
</dbReference>
<dbReference type="InterPro" id="IPR047729">
    <property type="entry name" value="Sce7726-like"/>
</dbReference>
<name>A0A5M4F9P3_9ACTN</name>
<dbReference type="Proteomes" id="UP000380867">
    <property type="component" value="Unassembled WGS sequence"/>
</dbReference>
<dbReference type="NCBIfam" id="NF033832">
    <property type="entry name" value="sce7726_fam"/>
    <property type="match status" value="1"/>
</dbReference>
<organism evidence="1 2">
    <name type="scientific">Aeromicrobium ginsengisoli</name>
    <dbReference type="NCBI Taxonomy" id="363867"/>
    <lineage>
        <taxon>Bacteria</taxon>
        <taxon>Bacillati</taxon>
        <taxon>Actinomycetota</taxon>
        <taxon>Actinomycetes</taxon>
        <taxon>Propionibacteriales</taxon>
        <taxon>Nocardioidaceae</taxon>
        <taxon>Aeromicrobium</taxon>
    </lineage>
</organism>